<dbReference type="Proteomes" id="UP000615446">
    <property type="component" value="Unassembled WGS sequence"/>
</dbReference>
<evidence type="ECO:0000313" key="1">
    <source>
        <dbReference type="EMBL" id="GET03685.1"/>
    </source>
</evidence>
<name>A0A8H3R8H7_9GLOM</name>
<reference evidence="1" key="1">
    <citation type="submission" date="2019-10" db="EMBL/GenBank/DDBJ databases">
        <title>Conservation and host-specific expression of non-tandemly repeated heterogenous ribosome RNA gene in arbuscular mycorrhizal fungi.</title>
        <authorList>
            <person name="Maeda T."/>
            <person name="Kobayashi Y."/>
            <person name="Nakagawa T."/>
            <person name="Ezawa T."/>
            <person name="Yamaguchi K."/>
            <person name="Bino T."/>
            <person name="Nishimoto Y."/>
            <person name="Shigenobu S."/>
            <person name="Kawaguchi M."/>
        </authorList>
    </citation>
    <scope>NUCLEOTIDE SEQUENCE</scope>
    <source>
        <strain evidence="1">HR1</strain>
    </source>
</reference>
<dbReference type="AlphaFoldDB" id="A0A8H3R8H7"/>
<protein>
    <submittedName>
        <fullName evidence="1">Uncharacterized protein</fullName>
    </submittedName>
</protein>
<accession>A0A8H3R8H7</accession>
<comment type="caution">
    <text evidence="1">The sequence shown here is derived from an EMBL/GenBank/DDBJ whole genome shotgun (WGS) entry which is preliminary data.</text>
</comment>
<proteinExistence type="predicted"/>
<sequence>MKLTMWIKYIPPTKIYNTNTLISLVITFADFGINRLDTCKLCHYVLENDPNFKEKETKDHIISLVEVVKQATSPFDDKRWILLDGMQTLLYKHWRIDAFYHYLSTGMTQENAE</sequence>
<dbReference type="OrthoDB" id="7690693at2759"/>
<dbReference type="EMBL" id="BLAL01000324">
    <property type="protein sequence ID" value="GET03685.1"/>
    <property type="molecule type" value="Genomic_DNA"/>
</dbReference>
<evidence type="ECO:0000313" key="2">
    <source>
        <dbReference type="Proteomes" id="UP000615446"/>
    </source>
</evidence>
<gene>
    <name evidence="1" type="ORF">RCL2_003001300</name>
</gene>
<organism evidence="1 2">
    <name type="scientific">Rhizophagus clarus</name>
    <dbReference type="NCBI Taxonomy" id="94130"/>
    <lineage>
        <taxon>Eukaryota</taxon>
        <taxon>Fungi</taxon>
        <taxon>Fungi incertae sedis</taxon>
        <taxon>Mucoromycota</taxon>
        <taxon>Glomeromycotina</taxon>
        <taxon>Glomeromycetes</taxon>
        <taxon>Glomerales</taxon>
        <taxon>Glomeraceae</taxon>
        <taxon>Rhizophagus</taxon>
    </lineage>
</organism>